<accession>A0A023D2X7</accession>
<dbReference type="OrthoDB" id="9101320at2"/>
<dbReference type="InterPro" id="IPR025419">
    <property type="entry name" value="DUF4142"/>
</dbReference>
<sequence>MPRFALSLSASLRVAAPLMSMLVLSGCFGIAPKPAPAPLPPLSKGQPLTTADAAFVQALNEADLTDIALAKLATTNAARNDVRALSDTVSRDSAETRTKLGEIVSPHDLSLTTAPMRDDQEMIDRMAKLYGARFDSAYLAHLRKGEPILSAAIASAIAQSKNADLIALAKDSQSKIAAHKASAEALAPARVSRRHRR</sequence>
<dbReference type="Gene3D" id="1.20.1260.10">
    <property type="match status" value="1"/>
</dbReference>
<dbReference type="RefSeq" id="WP_042057239.1">
    <property type="nucleotide sequence ID" value="NZ_BAND01000030.1"/>
</dbReference>
<reference evidence="3" key="1">
    <citation type="journal article" date="2014" name="FEMS Microbiol. Lett.">
        <title>Draft Genomic DNA Sequence of the Facultatively Methylotrophic Bacterium Acidomonas methanolica type strain MB58.</title>
        <authorList>
            <person name="Higashiura N."/>
            <person name="Hadano H."/>
            <person name="Hirakawa H."/>
            <person name="Matsutani M."/>
            <person name="Takabe S."/>
            <person name="Matsushita K."/>
            <person name="Azuma Y."/>
        </authorList>
    </citation>
    <scope>NUCLEOTIDE SEQUENCE [LARGE SCALE GENOMIC DNA]</scope>
    <source>
        <strain evidence="3">MB58</strain>
    </source>
</reference>
<evidence type="ECO:0000259" key="1">
    <source>
        <dbReference type="Pfam" id="PF13628"/>
    </source>
</evidence>
<dbReference type="InterPro" id="IPR012347">
    <property type="entry name" value="Ferritin-like"/>
</dbReference>
<keyword evidence="3" id="KW-1185">Reference proteome</keyword>
<comment type="caution">
    <text evidence="2">The sequence shown here is derived from an EMBL/GenBank/DDBJ whole genome shotgun (WGS) entry which is preliminary data.</text>
</comment>
<dbReference type="EMBL" id="BAND01000030">
    <property type="protein sequence ID" value="GAJ28523.1"/>
    <property type="molecule type" value="Genomic_DNA"/>
</dbReference>
<dbReference type="Pfam" id="PF13628">
    <property type="entry name" value="DUF4142"/>
    <property type="match status" value="1"/>
</dbReference>
<dbReference type="PANTHER" id="PTHR38593:SF1">
    <property type="entry name" value="BLR2558 PROTEIN"/>
    <property type="match status" value="1"/>
</dbReference>
<protein>
    <recommendedName>
        <fullName evidence="1">DUF4142 domain-containing protein</fullName>
    </recommendedName>
</protein>
<gene>
    <name evidence="2" type="ORF">Amme_030_023</name>
</gene>
<proteinExistence type="predicted"/>
<name>A0A023D2X7_ACIMT</name>
<dbReference type="PROSITE" id="PS51257">
    <property type="entry name" value="PROKAR_LIPOPROTEIN"/>
    <property type="match status" value="1"/>
</dbReference>
<dbReference type="PANTHER" id="PTHR38593">
    <property type="entry name" value="BLR2558 PROTEIN"/>
    <property type="match status" value="1"/>
</dbReference>
<dbReference type="Proteomes" id="UP000019760">
    <property type="component" value="Unassembled WGS sequence"/>
</dbReference>
<dbReference type="AlphaFoldDB" id="A0A023D2X7"/>
<evidence type="ECO:0000313" key="3">
    <source>
        <dbReference type="Proteomes" id="UP000019760"/>
    </source>
</evidence>
<feature type="domain" description="DUF4142" evidence="1">
    <location>
        <begin position="51"/>
        <end position="186"/>
    </location>
</feature>
<reference evidence="2 3" key="2">
    <citation type="journal article" date="2014" name="FEMS Microbiol. Lett.">
        <title>Draft genomic DNA sequence of the facultatively methylotrophic bacterium Acidomonas methanolica type strain MB58.</title>
        <authorList>
            <person name="Higashiura N."/>
            <person name="Hadano H."/>
            <person name="Hirakawa H."/>
            <person name="Matsutani M."/>
            <person name="Takabe S."/>
            <person name="Matsushita K."/>
            <person name="Azuma Y."/>
        </authorList>
    </citation>
    <scope>NUCLEOTIDE SEQUENCE [LARGE SCALE GENOMIC DNA]</scope>
    <source>
        <strain evidence="2 3">MB58</strain>
    </source>
</reference>
<organism evidence="2 3">
    <name type="scientific">Acidomonas methanolica NBRC 104435</name>
    <dbReference type="NCBI Taxonomy" id="1231351"/>
    <lineage>
        <taxon>Bacteria</taxon>
        <taxon>Pseudomonadati</taxon>
        <taxon>Pseudomonadota</taxon>
        <taxon>Alphaproteobacteria</taxon>
        <taxon>Acetobacterales</taxon>
        <taxon>Acetobacteraceae</taxon>
        <taxon>Acidomonas</taxon>
    </lineage>
</organism>
<evidence type="ECO:0000313" key="2">
    <source>
        <dbReference type="EMBL" id="GAJ28523.1"/>
    </source>
</evidence>